<dbReference type="GO" id="GO:0000978">
    <property type="term" value="F:RNA polymerase II cis-regulatory region sequence-specific DNA binding"/>
    <property type="evidence" value="ECO:0007669"/>
    <property type="project" value="TreeGrafter"/>
</dbReference>
<evidence type="ECO:0000256" key="4">
    <source>
        <dbReference type="ARBA" id="ARBA00023015"/>
    </source>
</evidence>
<dbReference type="PANTHER" id="PTHR24082">
    <property type="entry name" value="NUCLEAR HORMONE RECEPTOR"/>
    <property type="match status" value="1"/>
</dbReference>
<proteinExistence type="predicted"/>
<keyword evidence="7 10" id="KW-0675">Receptor</keyword>
<keyword evidence="1" id="KW-0479">Metal-binding</keyword>
<keyword evidence="11" id="KW-1185">Reference proteome</keyword>
<organism evidence="10 11">
    <name type="scientific">Amphibalanus amphitrite</name>
    <name type="common">Striped barnacle</name>
    <name type="synonym">Balanus amphitrite</name>
    <dbReference type="NCBI Taxonomy" id="1232801"/>
    <lineage>
        <taxon>Eukaryota</taxon>
        <taxon>Metazoa</taxon>
        <taxon>Ecdysozoa</taxon>
        <taxon>Arthropoda</taxon>
        <taxon>Crustacea</taxon>
        <taxon>Multicrustacea</taxon>
        <taxon>Cirripedia</taxon>
        <taxon>Thoracica</taxon>
        <taxon>Thoracicalcarea</taxon>
        <taxon>Balanomorpha</taxon>
        <taxon>Balanoidea</taxon>
        <taxon>Balanidae</taxon>
        <taxon>Amphibalaninae</taxon>
        <taxon>Amphibalanus</taxon>
    </lineage>
</organism>
<dbReference type="OrthoDB" id="6159439at2759"/>
<evidence type="ECO:0000256" key="1">
    <source>
        <dbReference type="ARBA" id="ARBA00022723"/>
    </source>
</evidence>
<feature type="domain" description="NR LBD" evidence="9">
    <location>
        <begin position="1"/>
        <end position="166"/>
    </location>
</feature>
<gene>
    <name evidence="10" type="primary">VDR</name>
    <name evidence="10" type="ORF">FJT64_024343</name>
</gene>
<feature type="compositionally biased region" description="Low complexity" evidence="8">
    <location>
        <begin position="189"/>
        <end position="200"/>
    </location>
</feature>
<dbReference type="InterPro" id="IPR050234">
    <property type="entry name" value="Nuclear_hormone_rcpt_NR1"/>
</dbReference>
<evidence type="ECO:0000313" key="11">
    <source>
        <dbReference type="Proteomes" id="UP000440578"/>
    </source>
</evidence>
<name>A0A6A4WJ70_AMPAM</name>
<evidence type="ECO:0000256" key="8">
    <source>
        <dbReference type="SAM" id="MobiDB-lite"/>
    </source>
</evidence>
<sequence length="206" mass="23472">MLLCLLRSGGVLAVLILRGTMVYDANSTLFNAQAVGAKVGMSDLRSVMTPKLMKNHQQFVERMQSLGLDKTTNMILQMVVMFSSDLAGLTDSETISTLQDHYTCLIRRYMCSIHGEESTRVLYPRMLHLLADLRTLVEDHNMNTVCFPDTDLANVAGEFSKIDLNPYPMWPDFCEKGQEHLHPRHHQHQQQQLQQGQQRQAPGSWR</sequence>
<keyword evidence="5" id="KW-0238">DNA-binding</keyword>
<keyword evidence="3" id="KW-0862">Zinc</keyword>
<dbReference type="PANTHER" id="PTHR24082:SF283">
    <property type="entry name" value="NUCLEAR HORMONE RECEPTOR HR96"/>
    <property type="match status" value="1"/>
</dbReference>
<accession>A0A6A4WJ70</accession>
<evidence type="ECO:0000256" key="2">
    <source>
        <dbReference type="ARBA" id="ARBA00022771"/>
    </source>
</evidence>
<dbReference type="PROSITE" id="PS51843">
    <property type="entry name" value="NR_LBD"/>
    <property type="match status" value="1"/>
</dbReference>
<dbReference type="InterPro" id="IPR000536">
    <property type="entry name" value="Nucl_hrmn_rcpt_lig-bd"/>
</dbReference>
<dbReference type="GO" id="GO:0008270">
    <property type="term" value="F:zinc ion binding"/>
    <property type="evidence" value="ECO:0007669"/>
    <property type="project" value="UniProtKB-KW"/>
</dbReference>
<protein>
    <submittedName>
        <fullName evidence="10">Vitamin D3 receptor</fullName>
    </submittedName>
</protein>
<evidence type="ECO:0000313" key="10">
    <source>
        <dbReference type="EMBL" id="KAF0303690.1"/>
    </source>
</evidence>
<dbReference type="SUPFAM" id="SSF48508">
    <property type="entry name" value="Nuclear receptor ligand-binding domain"/>
    <property type="match status" value="1"/>
</dbReference>
<dbReference type="EMBL" id="VIIS01000921">
    <property type="protein sequence ID" value="KAF0303690.1"/>
    <property type="molecule type" value="Genomic_DNA"/>
</dbReference>
<evidence type="ECO:0000256" key="3">
    <source>
        <dbReference type="ARBA" id="ARBA00022833"/>
    </source>
</evidence>
<evidence type="ECO:0000256" key="5">
    <source>
        <dbReference type="ARBA" id="ARBA00023125"/>
    </source>
</evidence>
<dbReference type="Proteomes" id="UP000440578">
    <property type="component" value="Unassembled WGS sequence"/>
</dbReference>
<dbReference type="GO" id="GO:0000122">
    <property type="term" value="P:negative regulation of transcription by RNA polymerase II"/>
    <property type="evidence" value="ECO:0007669"/>
    <property type="project" value="TreeGrafter"/>
</dbReference>
<dbReference type="GO" id="GO:0030154">
    <property type="term" value="P:cell differentiation"/>
    <property type="evidence" value="ECO:0007669"/>
    <property type="project" value="TreeGrafter"/>
</dbReference>
<dbReference type="GO" id="GO:0004879">
    <property type="term" value="F:nuclear receptor activity"/>
    <property type="evidence" value="ECO:0007669"/>
    <property type="project" value="TreeGrafter"/>
</dbReference>
<dbReference type="GO" id="GO:0045944">
    <property type="term" value="P:positive regulation of transcription by RNA polymerase II"/>
    <property type="evidence" value="ECO:0007669"/>
    <property type="project" value="TreeGrafter"/>
</dbReference>
<comment type="caution">
    <text evidence="10">The sequence shown here is derived from an EMBL/GenBank/DDBJ whole genome shotgun (WGS) entry which is preliminary data.</text>
</comment>
<keyword evidence="2" id="KW-0863">Zinc-finger</keyword>
<keyword evidence="6" id="KW-0804">Transcription</keyword>
<dbReference type="Gene3D" id="1.10.565.10">
    <property type="entry name" value="Retinoid X Receptor"/>
    <property type="match status" value="1"/>
</dbReference>
<evidence type="ECO:0000256" key="7">
    <source>
        <dbReference type="ARBA" id="ARBA00023170"/>
    </source>
</evidence>
<dbReference type="AlphaFoldDB" id="A0A6A4WJ70"/>
<reference evidence="10 11" key="1">
    <citation type="submission" date="2019-07" db="EMBL/GenBank/DDBJ databases">
        <title>Draft genome assembly of a fouling barnacle, Amphibalanus amphitrite (Darwin, 1854): The first reference genome for Thecostraca.</title>
        <authorList>
            <person name="Kim W."/>
        </authorList>
    </citation>
    <scope>NUCLEOTIDE SEQUENCE [LARGE SCALE GENOMIC DNA]</scope>
    <source>
        <strain evidence="10">SNU_AA5</strain>
        <tissue evidence="10">Soma without cirri and trophi</tissue>
    </source>
</reference>
<feature type="region of interest" description="Disordered" evidence="8">
    <location>
        <begin position="179"/>
        <end position="206"/>
    </location>
</feature>
<keyword evidence="4" id="KW-0805">Transcription regulation</keyword>
<evidence type="ECO:0000259" key="9">
    <source>
        <dbReference type="PROSITE" id="PS51843"/>
    </source>
</evidence>
<dbReference type="InterPro" id="IPR035500">
    <property type="entry name" value="NHR-like_dom_sf"/>
</dbReference>
<evidence type="ECO:0000256" key="6">
    <source>
        <dbReference type="ARBA" id="ARBA00023163"/>
    </source>
</evidence>